<organism evidence="2 3">
    <name type="scientific">Thalictrum thalictroides</name>
    <name type="common">Rue-anemone</name>
    <name type="synonym">Anemone thalictroides</name>
    <dbReference type="NCBI Taxonomy" id="46969"/>
    <lineage>
        <taxon>Eukaryota</taxon>
        <taxon>Viridiplantae</taxon>
        <taxon>Streptophyta</taxon>
        <taxon>Embryophyta</taxon>
        <taxon>Tracheophyta</taxon>
        <taxon>Spermatophyta</taxon>
        <taxon>Magnoliopsida</taxon>
        <taxon>Ranunculales</taxon>
        <taxon>Ranunculaceae</taxon>
        <taxon>Thalictroideae</taxon>
        <taxon>Thalictrum</taxon>
    </lineage>
</organism>
<comment type="caution">
    <text evidence="2">The sequence shown here is derived from an EMBL/GenBank/DDBJ whole genome shotgun (WGS) entry which is preliminary data.</text>
</comment>
<evidence type="ECO:0000313" key="3">
    <source>
        <dbReference type="Proteomes" id="UP000554482"/>
    </source>
</evidence>
<keyword evidence="3" id="KW-1185">Reference proteome</keyword>
<evidence type="ECO:0000256" key="1">
    <source>
        <dbReference type="SAM" id="MobiDB-lite"/>
    </source>
</evidence>
<dbReference type="Proteomes" id="UP000554482">
    <property type="component" value="Unassembled WGS sequence"/>
</dbReference>
<sequence>MVKESFFGPLMDINDEGAFEEYMSGSHMQKPFSKPHPNSKPKGLSGQAGPSSFASKKRVWGSFMKKKRTKKNTRMVREVLSSMDLKEKETKPSSTKQVFQPVKILSRFDKMTSSSSADTPCIEQCSVEVMPQADQVGQNSESSLSTPPGFGKKLMNDEVYETDATVPGCIKIQTKEEFMEWIDLFVIPKARTLGVSSHLGTEFIASIFQEVGARAVSEKEKELIGDDTKEQLNYKNSNMVLQGANVPNVD</sequence>
<reference evidence="2 3" key="1">
    <citation type="submission" date="2020-06" db="EMBL/GenBank/DDBJ databases">
        <title>Transcriptomic and genomic resources for Thalictrum thalictroides and T. hernandezii: Facilitating candidate gene discovery in an emerging model plant lineage.</title>
        <authorList>
            <person name="Arias T."/>
            <person name="Riano-Pachon D.M."/>
            <person name="Di Stilio V.S."/>
        </authorList>
    </citation>
    <scope>NUCLEOTIDE SEQUENCE [LARGE SCALE GENOMIC DNA]</scope>
    <source>
        <strain evidence="3">cv. WT478/WT964</strain>
        <tissue evidence="2">Leaves</tissue>
    </source>
</reference>
<feature type="region of interest" description="Disordered" evidence="1">
    <location>
        <begin position="25"/>
        <end position="74"/>
    </location>
</feature>
<accession>A0A7J6WF20</accession>
<dbReference type="EMBL" id="JABWDY010018360">
    <property type="protein sequence ID" value="KAF5194702.1"/>
    <property type="molecule type" value="Genomic_DNA"/>
</dbReference>
<proteinExistence type="predicted"/>
<feature type="compositionally biased region" description="Basic residues" evidence="1">
    <location>
        <begin position="55"/>
        <end position="74"/>
    </location>
</feature>
<name>A0A7J6WF20_THATH</name>
<evidence type="ECO:0000313" key="2">
    <source>
        <dbReference type="EMBL" id="KAF5194702.1"/>
    </source>
</evidence>
<dbReference type="AlphaFoldDB" id="A0A7J6WF20"/>
<gene>
    <name evidence="2" type="ORF">FRX31_015707</name>
</gene>
<protein>
    <submittedName>
        <fullName evidence="2">Uncharacterized protein</fullName>
    </submittedName>
</protein>